<organism evidence="1 2">
    <name type="scientific">Hansschlegelia plantiphila</name>
    <dbReference type="NCBI Taxonomy" id="374655"/>
    <lineage>
        <taxon>Bacteria</taxon>
        <taxon>Pseudomonadati</taxon>
        <taxon>Pseudomonadota</taxon>
        <taxon>Alphaproteobacteria</taxon>
        <taxon>Hyphomicrobiales</taxon>
        <taxon>Methylopilaceae</taxon>
        <taxon>Hansschlegelia</taxon>
    </lineage>
</organism>
<reference evidence="1" key="2">
    <citation type="submission" date="2023-01" db="EMBL/GenBank/DDBJ databases">
        <authorList>
            <person name="Sun Q."/>
            <person name="Evtushenko L."/>
        </authorList>
    </citation>
    <scope>NUCLEOTIDE SEQUENCE</scope>
    <source>
        <strain evidence="1">VKM B-2347</strain>
    </source>
</reference>
<dbReference type="Proteomes" id="UP001143372">
    <property type="component" value="Unassembled WGS sequence"/>
</dbReference>
<sequence length="57" mass="6633">MTGPKIDDAEIFRLAAAMTKRDKPTYQRGRETYQLDDPFADAIDTMLNEQKLRELDK</sequence>
<comment type="caution">
    <text evidence="1">The sequence shown here is derived from an EMBL/GenBank/DDBJ whole genome shotgun (WGS) entry which is preliminary data.</text>
</comment>
<accession>A0A9W6J4I8</accession>
<dbReference type="AlphaFoldDB" id="A0A9W6J4I8"/>
<protein>
    <submittedName>
        <fullName evidence="1">Uncharacterized protein</fullName>
    </submittedName>
</protein>
<reference evidence="1" key="1">
    <citation type="journal article" date="2014" name="Int. J. Syst. Evol. Microbiol.">
        <title>Complete genome sequence of Corynebacterium casei LMG S-19264T (=DSM 44701T), isolated from a smear-ripened cheese.</title>
        <authorList>
            <consortium name="US DOE Joint Genome Institute (JGI-PGF)"/>
            <person name="Walter F."/>
            <person name="Albersmeier A."/>
            <person name="Kalinowski J."/>
            <person name="Ruckert C."/>
        </authorList>
    </citation>
    <scope>NUCLEOTIDE SEQUENCE</scope>
    <source>
        <strain evidence="1">VKM B-2347</strain>
    </source>
</reference>
<keyword evidence="2" id="KW-1185">Reference proteome</keyword>
<proteinExistence type="predicted"/>
<evidence type="ECO:0000313" key="2">
    <source>
        <dbReference type="Proteomes" id="UP001143372"/>
    </source>
</evidence>
<dbReference type="RefSeq" id="WP_271169456.1">
    <property type="nucleotide sequence ID" value="NZ_BSFI01000021.1"/>
</dbReference>
<evidence type="ECO:0000313" key="1">
    <source>
        <dbReference type="EMBL" id="GLK69224.1"/>
    </source>
</evidence>
<gene>
    <name evidence="1" type="ORF">GCM10008179_28620</name>
</gene>
<name>A0A9W6J4I8_9HYPH</name>
<dbReference type="EMBL" id="BSFI01000021">
    <property type="protein sequence ID" value="GLK69224.1"/>
    <property type="molecule type" value="Genomic_DNA"/>
</dbReference>